<organism evidence="1 2">
    <name type="scientific">Xenopus laevis</name>
    <name type="common">African clawed frog</name>
    <dbReference type="NCBI Taxonomy" id="8355"/>
    <lineage>
        <taxon>Eukaryota</taxon>
        <taxon>Metazoa</taxon>
        <taxon>Chordata</taxon>
        <taxon>Craniata</taxon>
        <taxon>Vertebrata</taxon>
        <taxon>Euteleostomi</taxon>
        <taxon>Amphibia</taxon>
        <taxon>Batrachia</taxon>
        <taxon>Anura</taxon>
        <taxon>Pipoidea</taxon>
        <taxon>Pipidae</taxon>
        <taxon>Xenopodinae</taxon>
        <taxon>Xenopus</taxon>
        <taxon>Xenopus</taxon>
    </lineage>
</organism>
<dbReference type="AlphaFoldDB" id="A0A974CN59"/>
<name>A0A974CN59_XENLA</name>
<dbReference type="EMBL" id="CM004476">
    <property type="protein sequence ID" value="OCT76297.1"/>
    <property type="molecule type" value="Genomic_DNA"/>
</dbReference>
<dbReference type="Proteomes" id="UP000694892">
    <property type="component" value="Chromosome 6L"/>
</dbReference>
<accession>A0A974CN59</accession>
<gene>
    <name evidence="1" type="ORF">XELAEV_18031497mg</name>
</gene>
<sequence>MGTFPCLNCANCNNITKGQTFTHPQTGQRINITDVYKCNSTFVIYLIKWPRGLAYVGETTQKTWRRSAKKIEMKWISKLGTLSPGGLNREYSPEMFI</sequence>
<evidence type="ECO:0000313" key="2">
    <source>
        <dbReference type="Proteomes" id="UP000694892"/>
    </source>
</evidence>
<evidence type="ECO:0000313" key="1">
    <source>
        <dbReference type="EMBL" id="OCT76297.1"/>
    </source>
</evidence>
<reference evidence="2" key="1">
    <citation type="journal article" date="2016" name="Nature">
        <title>Genome evolution in the allotetraploid frog Xenopus laevis.</title>
        <authorList>
            <person name="Session A.M."/>
            <person name="Uno Y."/>
            <person name="Kwon T."/>
            <person name="Chapman J.A."/>
            <person name="Toyoda A."/>
            <person name="Takahashi S."/>
            <person name="Fukui A."/>
            <person name="Hikosaka A."/>
            <person name="Suzuki A."/>
            <person name="Kondo M."/>
            <person name="van Heeringen S.J."/>
            <person name="Quigley I."/>
            <person name="Heinz S."/>
            <person name="Ogino H."/>
            <person name="Ochi H."/>
            <person name="Hellsten U."/>
            <person name="Lyons J.B."/>
            <person name="Simakov O."/>
            <person name="Putnam N."/>
            <person name="Stites J."/>
            <person name="Kuroki Y."/>
            <person name="Tanaka T."/>
            <person name="Michiue T."/>
            <person name="Watanabe M."/>
            <person name="Bogdanovic O."/>
            <person name="Lister R."/>
            <person name="Georgiou G."/>
            <person name="Paranjpe S.S."/>
            <person name="van Kruijsbergen I."/>
            <person name="Shu S."/>
            <person name="Carlson J."/>
            <person name="Kinoshita T."/>
            <person name="Ohta Y."/>
            <person name="Mawaribuchi S."/>
            <person name="Jenkins J."/>
            <person name="Grimwood J."/>
            <person name="Schmutz J."/>
            <person name="Mitros T."/>
            <person name="Mozaffari S.V."/>
            <person name="Suzuki Y."/>
            <person name="Haramoto Y."/>
            <person name="Yamamoto T.S."/>
            <person name="Takagi C."/>
            <person name="Heald R."/>
            <person name="Miller K."/>
            <person name="Haudenschild C."/>
            <person name="Kitzman J."/>
            <person name="Nakayama T."/>
            <person name="Izutsu Y."/>
            <person name="Robert J."/>
            <person name="Fortriede J."/>
            <person name="Burns K."/>
            <person name="Lotay V."/>
            <person name="Karimi K."/>
            <person name="Yasuoka Y."/>
            <person name="Dichmann D.S."/>
            <person name="Flajnik M.F."/>
            <person name="Houston D.W."/>
            <person name="Shendure J."/>
            <person name="DuPasquier L."/>
            <person name="Vize P.D."/>
            <person name="Zorn A.M."/>
            <person name="Ito M."/>
            <person name="Marcotte E.M."/>
            <person name="Wallingford J.B."/>
            <person name="Ito Y."/>
            <person name="Asashima M."/>
            <person name="Ueno N."/>
            <person name="Matsuda Y."/>
            <person name="Veenstra G.J."/>
            <person name="Fujiyama A."/>
            <person name="Harland R.M."/>
            <person name="Taira M."/>
            <person name="Rokhsar D.S."/>
        </authorList>
    </citation>
    <scope>NUCLEOTIDE SEQUENCE [LARGE SCALE GENOMIC DNA]</scope>
    <source>
        <strain evidence="2">J</strain>
    </source>
</reference>
<protein>
    <submittedName>
        <fullName evidence="1">Uncharacterized protein</fullName>
    </submittedName>
</protein>
<proteinExistence type="predicted"/>